<dbReference type="WBParaSite" id="nRc.2.0.1.t03029-RA">
    <property type="protein sequence ID" value="nRc.2.0.1.t03029-RA"/>
    <property type="gene ID" value="nRc.2.0.1.g03029"/>
</dbReference>
<evidence type="ECO:0000256" key="1">
    <source>
        <dbReference type="SAM" id="MobiDB-lite"/>
    </source>
</evidence>
<name>A0A915HMW7_ROMCU</name>
<dbReference type="Proteomes" id="UP000887565">
    <property type="component" value="Unplaced"/>
</dbReference>
<keyword evidence="2" id="KW-1185">Reference proteome</keyword>
<feature type="compositionally biased region" description="Basic residues" evidence="1">
    <location>
        <begin position="101"/>
        <end position="115"/>
    </location>
</feature>
<accession>A0A915HMW7</accession>
<dbReference type="AlphaFoldDB" id="A0A915HMW7"/>
<evidence type="ECO:0000313" key="2">
    <source>
        <dbReference type="Proteomes" id="UP000887565"/>
    </source>
</evidence>
<evidence type="ECO:0000313" key="3">
    <source>
        <dbReference type="WBParaSite" id="nRc.2.0.1.t03029-RA"/>
    </source>
</evidence>
<proteinExistence type="predicted"/>
<organism evidence="2 3">
    <name type="scientific">Romanomermis culicivorax</name>
    <name type="common">Nematode worm</name>
    <dbReference type="NCBI Taxonomy" id="13658"/>
    <lineage>
        <taxon>Eukaryota</taxon>
        <taxon>Metazoa</taxon>
        <taxon>Ecdysozoa</taxon>
        <taxon>Nematoda</taxon>
        <taxon>Enoplea</taxon>
        <taxon>Dorylaimia</taxon>
        <taxon>Mermithida</taxon>
        <taxon>Mermithoidea</taxon>
        <taxon>Mermithidae</taxon>
        <taxon>Romanomermis</taxon>
    </lineage>
</organism>
<reference evidence="3" key="1">
    <citation type="submission" date="2022-11" db="UniProtKB">
        <authorList>
            <consortium name="WormBaseParasite"/>
        </authorList>
    </citation>
    <scope>IDENTIFICATION</scope>
</reference>
<sequence>MLIGKTESPMKTPKQATTELNFDNEMGIAIESLIKDVTQESFVMKTEIPSEMDVIQLESERNVINKQLRTIQDYLEMHPEDPNYVPPSKNVAMNDQEMSKKAKRDKKSNHHRYRHERPWPSTTCRENEDYDS</sequence>
<feature type="region of interest" description="Disordered" evidence="1">
    <location>
        <begin position="78"/>
        <end position="132"/>
    </location>
</feature>
<protein>
    <submittedName>
        <fullName evidence="3">Uncharacterized protein</fullName>
    </submittedName>
</protein>